<accession>A0ABS4CLI7</accession>
<evidence type="ECO:0000313" key="2">
    <source>
        <dbReference type="Proteomes" id="UP000673375"/>
    </source>
</evidence>
<dbReference type="Proteomes" id="UP000673375">
    <property type="component" value="Unassembled WGS sequence"/>
</dbReference>
<dbReference type="GO" id="GO:0003677">
    <property type="term" value="F:DNA binding"/>
    <property type="evidence" value="ECO:0007669"/>
    <property type="project" value="UniProtKB-KW"/>
</dbReference>
<dbReference type="InterPro" id="IPR038056">
    <property type="entry name" value="YjbR-like_sf"/>
</dbReference>
<dbReference type="InterPro" id="IPR058532">
    <property type="entry name" value="YjbR/MT2646/Rv2570-like"/>
</dbReference>
<organism evidence="1 2">
    <name type="scientific">Enterococcus larvae</name>
    <dbReference type="NCBI Taxonomy" id="2794352"/>
    <lineage>
        <taxon>Bacteria</taxon>
        <taxon>Bacillati</taxon>
        <taxon>Bacillota</taxon>
        <taxon>Bacilli</taxon>
        <taxon>Lactobacillales</taxon>
        <taxon>Enterococcaceae</taxon>
        <taxon>Enterococcus</taxon>
    </lineage>
</organism>
<dbReference type="InterPro" id="IPR007351">
    <property type="entry name" value="YjbR"/>
</dbReference>
<dbReference type="SUPFAM" id="SSF142906">
    <property type="entry name" value="YjbR-like"/>
    <property type="match status" value="1"/>
</dbReference>
<gene>
    <name evidence="1" type="ORF">I6N96_14345</name>
</gene>
<reference evidence="1 2" key="1">
    <citation type="submission" date="2020-12" db="EMBL/GenBank/DDBJ databases">
        <title>Vagococcus allomyrinae sp. nov. and Enterococcus lavae sp. nov., isolated from the larvae of Allomyrina dichotoma.</title>
        <authorList>
            <person name="Lee S.D."/>
        </authorList>
    </citation>
    <scope>NUCLEOTIDE SEQUENCE [LARGE SCALE GENOMIC DNA]</scope>
    <source>
        <strain evidence="1 2">BWM-S5</strain>
    </source>
</reference>
<evidence type="ECO:0000313" key="1">
    <source>
        <dbReference type="EMBL" id="MBP1047462.1"/>
    </source>
</evidence>
<dbReference type="PANTHER" id="PTHR35145">
    <property type="entry name" value="CYTOPLASMIC PROTEIN-RELATED"/>
    <property type="match status" value="1"/>
</dbReference>
<keyword evidence="1" id="KW-0238">DNA-binding</keyword>
<keyword evidence="2" id="KW-1185">Reference proteome</keyword>
<proteinExistence type="predicted"/>
<sequence length="121" mass="13944">MEKLKEALKKEAATFPGATVYYRESWDCDYFDIAGKFFAMLGQDKEGNEIFTFKGEPEENELLREQYSFIVPGYYANKTHWNSIILKDNTLSEVQCAALLKKSYELVVAKLPKKVRDTLGE</sequence>
<protein>
    <submittedName>
        <fullName evidence="1">MmcQ/YjbR family DNA-binding protein</fullName>
    </submittedName>
</protein>
<dbReference type="EMBL" id="JAEDXU010000008">
    <property type="protein sequence ID" value="MBP1047462.1"/>
    <property type="molecule type" value="Genomic_DNA"/>
</dbReference>
<dbReference type="Gene3D" id="3.90.1150.30">
    <property type="match status" value="1"/>
</dbReference>
<dbReference type="RefSeq" id="WP_209558246.1">
    <property type="nucleotide sequence ID" value="NZ_JAEDXU010000008.1"/>
</dbReference>
<name>A0ABS4CLI7_9ENTE</name>
<comment type="caution">
    <text evidence="1">The sequence shown here is derived from an EMBL/GenBank/DDBJ whole genome shotgun (WGS) entry which is preliminary data.</text>
</comment>
<dbReference type="Pfam" id="PF04237">
    <property type="entry name" value="YjbR"/>
    <property type="match status" value="1"/>
</dbReference>
<dbReference type="PANTHER" id="PTHR35145:SF1">
    <property type="entry name" value="CYTOPLASMIC PROTEIN"/>
    <property type="match status" value="1"/>
</dbReference>